<protein>
    <submittedName>
        <fullName evidence="1">Uncharacterized protein</fullName>
    </submittedName>
</protein>
<dbReference type="STRING" id="1484693.RS694_08195"/>
<dbReference type="eggNOG" id="ENOG5033HZ9">
    <property type="taxonomic scope" value="Bacteria"/>
</dbReference>
<evidence type="ECO:0000313" key="2">
    <source>
        <dbReference type="Proteomes" id="UP000186110"/>
    </source>
</evidence>
<reference evidence="1 2" key="1">
    <citation type="submission" date="2017-01" db="EMBL/GenBank/DDBJ databases">
        <authorList>
            <person name="Mah S.A."/>
            <person name="Swanson W.J."/>
            <person name="Moy G.W."/>
            <person name="Vacquier V.D."/>
        </authorList>
    </citation>
    <scope>NUCLEOTIDE SEQUENCE [LARGE SCALE GENOMIC DNA]</scope>
    <source>
        <strain evidence="1 2">DSM 22694</strain>
    </source>
</reference>
<dbReference type="KEGG" id="rsb:RS694_08195"/>
<name>A0A1P8K923_9BURK</name>
<dbReference type="Proteomes" id="UP000186110">
    <property type="component" value="Chromosome"/>
</dbReference>
<dbReference type="EMBL" id="CP019239">
    <property type="protein sequence ID" value="APW42513.1"/>
    <property type="molecule type" value="Genomic_DNA"/>
</dbReference>
<keyword evidence="2" id="KW-1185">Reference proteome</keyword>
<sequence length="116" mass="12293">MNLALFAHSGVFLPLQGLLRWIGTPARPLPHAIANPQRTATHASAVTKIAPKLVAACAIPARAIAPIHAHRKPLRVVRVLEAGQTRASVGRMVISGRMADVCAELDRLAASEATCH</sequence>
<accession>A0A1P8K923</accession>
<dbReference type="RefSeq" id="WP_029708737.1">
    <property type="nucleotide sequence ID" value="NZ_CP019239.1"/>
</dbReference>
<evidence type="ECO:0000313" key="1">
    <source>
        <dbReference type="EMBL" id="APW42513.1"/>
    </source>
</evidence>
<organism evidence="1 2">
    <name type="scientific">Rhodoferax saidenbachensis</name>
    <dbReference type="NCBI Taxonomy" id="1484693"/>
    <lineage>
        <taxon>Bacteria</taxon>
        <taxon>Pseudomonadati</taxon>
        <taxon>Pseudomonadota</taxon>
        <taxon>Betaproteobacteria</taxon>
        <taxon>Burkholderiales</taxon>
        <taxon>Comamonadaceae</taxon>
        <taxon>Rhodoferax</taxon>
    </lineage>
</organism>
<proteinExistence type="predicted"/>
<dbReference type="AlphaFoldDB" id="A0A1P8K923"/>
<gene>
    <name evidence="1" type="ORF">RS694_08195</name>
</gene>